<evidence type="ECO:0000313" key="3">
    <source>
        <dbReference type="EMBL" id="TMW59470.1"/>
    </source>
</evidence>
<feature type="region of interest" description="Disordered" evidence="1">
    <location>
        <begin position="1"/>
        <end position="45"/>
    </location>
</feature>
<evidence type="ECO:0000313" key="4">
    <source>
        <dbReference type="Proteomes" id="UP000794436"/>
    </source>
</evidence>
<reference evidence="3" key="1">
    <citation type="submission" date="2019-03" db="EMBL/GenBank/DDBJ databases">
        <title>Long read genome sequence of the mycoparasitic Pythium oligandrum ATCC 38472 isolated from sugarbeet rhizosphere.</title>
        <authorList>
            <person name="Gaulin E."/>
        </authorList>
    </citation>
    <scope>NUCLEOTIDE SEQUENCE</scope>
    <source>
        <strain evidence="3">ATCC 38472_TT</strain>
    </source>
</reference>
<dbReference type="AlphaFoldDB" id="A0A8K1CAF5"/>
<evidence type="ECO:0000256" key="1">
    <source>
        <dbReference type="SAM" id="MobiDB-lite"/>
    </source>
</evidence>
<comment type="caution">
    <text evidence="3">The sequence shown here is derived from an EMBL/GenBank/DDBJ whole genome shotgun (WGS) entry which is preliminary data.</text>
</comment>
<organism evidence="3 4">
    <name type="scientific">Pythium oligandrum</name>
    <name type="common">Mycoparasitic fungus</name>
    <dbReference type="NCBI Taxonomy" id="41045"/>
    <lineage>
        <taxon>Eukaryota</taxon>
        <taxon>Sar</taxon>
        <taxon>Stramenopiles</taxon>
        <taxon>Oomycota</taxon>
        <taxon>Peronosporomycetes</taxon>
        <taxon>Pythiales</taxon>
        <taxon>Pythiaceae</taxon>
        <taxon>Pythium</taxon>
    </lineage>
</organism>
<proteinExistence type="predicted"/>
<dbReference type="EMBL" id="SPLM01000109">
    <property type="protein sequence ID" value="TMW59470.1"/>
    <property type="molecule type" value="Genomic_DNA"/>
</dbReference>
<keyword evidence="4" id="KW-1185">Reference proteome</keyword>
<gene>
    <name evidence="3" type="ORF">Poli38472_004539</name>
</gene>
<feature type="compositionally biased region" description="Basic and acidic residues" evidence="1">
    <location>
        <begin position="26"/>
        <end position="42"/>
    </location>
</feature>
<keyword evidence="2" id="KW-0812">Transmembrane</keyword>
<sequence length="336" mass="38303">MAGEWDLPTVHRKPRGDDAASPTTNDYERRPMLSQDERDNAERRKKRRNAASSFFSGRRLVAFVAVAGFLLGYYAQLLVFFLHVRVGFTGEILPTREVSLAAKFTRELIEDTKRVTFVSKKTNWDFLGFVASPHTVIFAHEDVHIPKPFDETLSIVRHSGVDSYMNLHNKTLTIMSHVHSSGSQFHFFKQDDEAVIYWPHYYQCMNQCKNLGTCYAGDMHVNVGDATNSNSYVFATGGSYFIGNELLKCILDKPVYVRLDGLDFGEDKTVGKMIHYNKCDVQIVSCKWFNNKEIYSPNAVVRMIKGATTRYIVEDTELLSQAQQEEKKKVDAAQEP</sequence>
<protein>
    <submittedName>
        <fullName evidence="3">Uncharacterized protein</fullName>
    </submittedName>
</protein>
<keyword evidence="2" id="KW-0472">Membrane</keyword>
<feature type="transmembrane region" description="Helical" evidence="2">
    <location>
        <begin position="60"/>
        <end position="82"/>
    </location>
</feature>
<dbReference type="OrthoDB" id="112841at2759"/>
<name>A0A8K1CAF5_PYTOL</name>
<keyword evidence="2" id="KW-1133">Transmembrane helix</keyword>
<evidence type="ECO:0000256" key="2">
    <source>
        <dbReference type="SAM" id="Phobius"/>
    </source>
</evidence>
<dbReference type="Proteomes" id="UP000794436">
    <property type="component" value="Unassembled WGS sequence"/>
</dbReference>
<accession>A0A8K1CAF5</accession>